<feature type="region of interest" description="Disordered" evidence="1">
    <location>
        <begin position="235"/>
        <end position="264"/>
    </location>
</feature>
<name>A0A139HFI8_9PEZI</name>
<gene>
    <name evidence="2" type="ORF">AC578_3805</name>
</gene>
<dbReference type="OrthoDB" id="3646434at2759"/>
<keyword evidence="3" id="KW-1185">Reference proteome</keyword>
<protein>
    <submittedName>
        <fullName evidence="2">Uncharacterized protein</fullName>
    </submittedName>
</protein>
<proteinExistence type="predicted"/>
<feature type="region of interest" description="Disordered" evidence="1">
    <location>
        <begin position="1"/>
        <end position="46"/>
    </location>
</feature>
<evidence type="ECO:0000256" key="1">
    <source>
        <dbReference type="SAM" id="MobiDB-lite"/>
    </source>
</evidence>
<dbReference type="AlphaFoldDB" id="A0A139HFI8"/>
<dbReference type="EMBL" id="LFZN01000059">
    <property type="protein sequence ID" value="KXT01245.1"/>
    <property type="molecule type" value="Genomic_DNA"/>
</dbReference>
<feature type="compositionally biased region" description="Basic residues" evidence="1">
    <location>
        <begin position="1"/>
        <end position="11"/>
    </location>
</feature>
<reference evidence="2 3" key="1">
    <citation type="submission" date="2015-07" db="EMBL/GenBank/DDBJ databases">
        <title>Comparative genomics of the Sigatoka disease complex on banana suggests a link between parallel evolutionary changes in Pseudocercospora fijiensis and Pseudocercospora eumusae and increased virulence on the banana host.</title>
        <authorList>
            <person name="Chang T.-C."/>
            <person name="Salvucci A."/>
            <person name="Crous P.W."/>
            <person name="Stergiopoulos I."/>
        </authorList>
    </citation>
    <scope>NUCLEOTIDE SEQUENCE [LARGE SCALE GENOMIC DNA]</scope>
    <source>
        <strain evidence="2 3">CBS 114824</strain>
    </source>
</reference>
<organism evidence="2 3">
    <name type="scientific">Pseudocercospora eumusae</name>
    <dbReference type="NCBI Taxonomy" id="321146"/>
    <lineage>
        <taxon>Eukaryota</taxon>
        <taxon>Fungi</taxon>
        <taxon>Dikarya</taxon>
        <taxon>Ascomycota</taxon>
        <taxon>Pezizomycotina</taxon>
        <taxon>Dothideomycetes</taxon>
        <taxon>Dothideomycetidae</taxon>
        <taxon>Mycosphaerellales</taxon>
        <taxon>Mycosphaerellaceae</taxon>
        <taxon>Pseudocercospora</taxon>
    </lineage>
</organism>
<dbReference type="Proteomes" id="UP000070133">
    <property type="component" value="Unassembled WGS sequence"/>
</dbReference>
<feature type="compositionally biased region" description="Acidic residues" evidence="1">
    <location>
        <begin position="240"/>
        <end position="250"/>
    </location>
</feature>
<evidence type="ECO:0000313" key="2">
    <source>
        <dbReference type="EMBL" id="KXT01245.1"/>
    </source>
</evidence>
<comment type="caution">
    <text evidence="2">The sequence shown here is derived from an EMBL/GenBank/DDBJ whole genome shotgun (WGS) entry which is preliminary data.</text>
</comment>
<evidence type="ECO:0000313" key="3">
    <source>
        <dbReference type="Proteomes" id="UP000070133"/>
    </source>
</evidence>
<sequence>MSTRPSSKRNRRGDSPTRTPPEPKKRRSKLSRAPPRPPPEKEYHNMPEGYGGVYSVSSHGPFIGTKGCRTCIGVYFETGPDTYFLGHFNTEVRRTTNPDSQDELGSWRIDTDDVTDKDKLFREIHNSTYEGLHNPLPNGPSMRMRRTLIAVCPQSGIKGKKYVGDAMLNGLLSWLQVPKKERKNYLAKVDRSEGFVVEFGKGQPLFFDGEPENWTAVDFAEKEDEDLGLTIISKNGVDAEREDAEGDDVPSDPSVATEVLPEDT</sequence>
<accession>A0A139HFI8</accession>